<dbReference type="EC" id="3.1.3.48" evidence="2"/>
<comment type="similarity">
    <text evidence="1">Belongs to the low molecular weight phosphotyrosine protein phosphatase family.</text>
</comment>
<feature type="active site" description="Nucleophile" evidence="6">
    <location>
        <position position="9"/>
    </location>
</feature>
<evidence type="ECO:0000313" key="8">
    <source>
        <dbReference type="EMBL" id="AUT62226.1"/>
    </source>
</evidence>
<protein>
    <recommendedName>
        <fullName evidence="2">protein-tyrosine-phosphatase</fullName>
        <ecNumber evidence="2">3.1.3.48</ecNumber>
    </recommendedName>
</protein>
<dbReference type="InterPro" id="IPR023485">
    <property type="entry name" value="Ptyr_pPase"/>
</dbReference>
<dbReference type="GO" id="GO:0004725">
    <property type="term" value="F:protein tyrosine phosphatase activity"/>
    <property type="evidence" value="ECO:0007669"/>
    <property type="project" value="UniProtKB-EC"/>
</dbReference>
<dbReference type="SMART" id="SM00226">
    <property type="entry name" value="LMWPc"/>
    <property type="match status" value="1"/>
</dbReference>
<proteinExistence type="inferred from homology"/>
<dbReference type="InterPro" id="IPR036196">
    <property type="entry name" value="Ptyr_pPase_sf"/>
</dbReference>
<feature type="active site" description="Proton donor" evidence="6">
    <location>
        <position position="114"/>
    </location>
</feature>
<dbReference type="PANTHER" id="PTHR11717:SF31">
    <property type="entry name" value="LOW MOLECULAR WEIGHT PROTEIN-TYROSINE-PHOSPHATASE ETP-RELATED"/>
    <property type="match status" value="1"/>
</dbReference>
<evidence type="ECO:0000256" key="5">
    <source>
        <dbReference type="ARBA" id="ARBA00051722"/>
    </source>
</evidence>
<organism evidence="8 9">
    <name type="scientific">Paraburkholderia terrae</name>
    <dbReference type="NCBI Taxonomy" id="311230"/>
    <lineage>
        <taxon>Bacteria</taxon>
        <taxon>Pseudomonadati</taxon>
        <taxon>Pseudomonadota</taxon>
        <taxon>Betaproteobacteria</taxon>
        <taxon>Burkholderiales</taxon>
        <taxon>Burkholderiaceae</taxon>
        <taxon>Paraburkholderia</taxon>
    </lineage>
</organism>
<evidence type="ECO:0000256" key="6">
    <source>
        <dbReference type="PIRSR" id="PIRSR617867-1"/>
    </source>
</evidence>
<dbReference type="InterPro" id="IPR050438">
    <property type="entry name" value="LMW_PTPase"/>
</dbReference>
<dbReference type="InterPro" id="IPR017867">
    <property type="entry name" value="Tyr_phospatase_low_mol_wt"/>
</dbReference>
<accession>A0A2I8ERL0</accession>
<name>A0A2I8ERL0_9BURK</name>
<dbReference type="Gene3D" id="3.40.50.2300">
    <property type="match status" value="1"/>
</dbReference>
<evidence type="ECO:0000313" key="9">
    <source>
        <dbReference type="Proteomes" id="UP000243502"/>
    </source>
</evidence>
<evidence type="ECO:0000259" key="7">
    <source>
        <dbReference type="SMART" id="SM00226"/>
    </source>
</evidence>
<dbReference type="OrthoDB" id="9784339at2"/>
<gene>
    <name evidence="8" type="ORF">C2L65_21550</name>
</gene>
<comment type="catalytic activity">
    <reaction evidence="5">
        <text>O-phospho-L-tyrosyl-[protein] + H2O = L-tyrosyl-[protein] + phosphate</text>
        <dbReference type="Rhea" id="RHEA:10684"/>
        <dbReference type="Rhea" id="RHEA-COMP:10136"/>
        <dbReference type="Rhea" id="RHEA-COMP:20101"/>
        <dbReference type="ChEBI" id="CHEBI:15377"/>
        <dbReference type="ChEBI" id="CHEBI:43474"/>
        <dbReference type="ChEBI" id="CHEBI:46858"/>
        <dbReference type="ChEBI" id="CHEBI:61978"/>
        <dbReference type="EC" id="3.1.3.48"/>
    </reaction>
</comment>
<keyword evidence="4" id="KW-0904">Protein phosphatase</keyword>
<dbReference type="SUPFAM" id="SSF52788">
    <property type="entry name" value="Phosphotyrosine protein phosphatases I"/>
    <property type="match status" value="1"/>
</dbReference>
<dbReference type="Proteomes" id="UP000243502">
    <property type="component" value="Chromosome 2"/>
</dbReference>
<sequence>MIGTVLMVCVGNICRSPMAEYMLRRELPGIRVMSAGLDALVGCPADAFAIQVASEFGLDLSSHRAQQISSVLVTAADLVLTMEGSHKHEIMRRHPRASGRVFRLGEHKNFDVPDPFRQSIGHFTDSFRLVQRGVESWTPRIQALMEQ</sequence>
<dbReference type="AlphaFoldDB" id="A0A2I8ERL0"/>
<dbReference type="RefSeq" id="WP_042314273.1">
    <property type="nucleotide sequence ID" value="NZ_CP026112.1"/>
</dbReference>
<reference evidence="8 9" key="1">
    <citation type="submission" date="2018-01" db="EMBL/GenBank/DDBJ databases">
        <title>Species boundaries and ecological features among Paraburkholderia terrae DSMZ17804T, P. hospita DSMZ17164T and P. caribensis DSMZ13236T.</title>
        <authorList>
            <person name="Pratama A.A."/>
        </authorList>
    </citation>
    <scope>NUCLEOTIDE SEQUENCE [LARGE SCALE GENOMIC DNA]</scope>
    <source>
        <strain evidence="8 9">DSM 17804</strain>
    </source>
</reference>
<evidence type="ECO:0000256" key="3">
    <source>
        <dbReference type="ARBA" id="ARBA00022801"/>
    </source>
</evidence>
<feature type="active site" evidence="6">
    <location>
        <position position="15"/>
    </location>
</feature>
<dbReference type="PRINTS" id="PR00719">
    <property type="entry name" value="LMWPTPASE"/>
</dbReference>
<dbReference type="EMBL" id="CP026112">
    <property type="protein sequence ID" value="AUT62226.1"/>
    <property type="molecule type" value="Genomic_DNA"/>
</dbReference>
<dbReference type="PANTHER" id="PTHR11717">
    <property type="entry name" value="LOW MOLECULAR WEIGHT PROTEIN TYROSINE PHOSPHATASE"/>
    <property type="match status" value="1"/>
</dbReference>
<dbReference type="KEGG" id="pter:C2L65_21550"/>
<dbReference type="CDD" id="cd16343">
    <property type="entry name" value="LMWPTP"/>
    <property type="match status" value="1"/>
</dbReference>
<evidence type="ECO:0000256" key="1">
    <source>
        <dbReference type="ARBA" id="ARBA00011063"/>
    </source>
</evidence>
<keyword evidence="3" id="KW-0378">Hydrolase</keyword>
<evidence type="ECO:0000256" key="2">
    <source>
        <dbReference type="ARBA" id="ARBA00013064"/>
    </source>
</evidence>
<feature type="domain" description="Phosphotyrosine protein phosphatase I" evidence="7">
    <location>
        <begin position="3"/>
        <end position="140"/>
    </location>
</feature>
<dbReference type="Pfam" id="PF01451">
    <property type="entry name" value="LMWPc"/>
    <property type="match status" value="1"/>
</dbReference>
<evidence type="ECO:0000256" key="4">
    <source>
        <dbReference type="ARBA" id="ARBA00022912"/>
    </source>
</evidence>